<gene>
    <name evidence="1" type="ORF">IQ222_05365</name>
</gene>
<keyword evidence="2" id="KW-1185">Reference proteome</keyword>
<reference evidence="1" key="1">
    <citation type="submission" date="2020-10" db="EMBL/GenBank/DDBJ databases">
        <authorList>
            <person name="Castelo-Branco R."/>
            <person name="Eusebio N."/>
            <person name="Adriana R."/>
            <person name="Vieira A."/>
            <person name="Brugerolle De Fraissinette N."/>
            <person name="Rezende De Castro R."/>
            <person name="Schneider M.P."/>
            <person name="Vasconcelos V."/>
            <person name="Leao P.N."/>
        </authorList>
    </citation>
    <scope>NUCLEOTIDE SEQUENCE</scope>
    <source>
        <strain evidence="1">LEGE 04289</strain>
    </source>
</reference>
<sequence>MYIEFKQCPFCKSKNLKQHQKRLDDIWVLLCQDCGLGFVEKYSENLPEIYSLDYYEKRGIGNNTIGYTNYKEIKHDYFLWSIALVAITKKKGSLFDLGCSNGLFLDLAKSHGLFPLVGLELNQDYAQICQEKGYKVFSEDFITFNQPQDQKYDVVTAWAVLEHIPQLLETLTKIKSLLNQDGWFFFEVPCLTFTARDEYWYSSSLEHIYYFTEKSIQNILNEYFCGNYSGKVVAIQNFGATYVGVASVQYNCDSMLNIVNTIFQNKIEILTTDNISINQITHALIFSIRYLEDISIANKLLNLLTQYNQSQLTLSDHNIQYLTQQYTKLYQDNLSYLEAKTYFIQNIERLEYENLKLQNELSAFKTSKFWKIREKWFQFRQSIGLKDNSVSITLKGLIKSLIKKITVEFQNPNTVLKSISQKIWPSEKPLVSVIIPCFNYGQYVEEAIDSILRQTFQDFEIIVVDGGSTDNSTVTTLKYLQKPKTKIYYRKGRHLVGDNRNFGIQKAKGKYICCLDADDKIKSTYLEKALFLLEVYAYDIVSTSVQCFGNSIETWNIVANPTLAEILKGNQVSTVAVFSKQMWEKANGYHDYGIGKDHISEDWDLWVRMMALGARVINISESLMLYRIHDKHTSLSNHPESLSFKDQAKTISYFNQKYLTPEAYKRSWNNNQTSYQVIDGSINLTQSYLAQTKENNKLKILFALPFVITGGADTILLQIAKYLSENNFDISIITTIKTDPKFGDNTNKYEQITQEIYHLYNFLDSQGKWKDFVYYYLESRQINILFIVGSAYFYDLLPDIKRDFPHLKVVDQLFNEYGHITNNRKYAELIDMNILASQVIEDILLQEYQESKSKTRVIVHGVDTQKEFNSININQKLIRDIIPNGKFIVSYMGRFSEEKCPLKFVEIVDKLRDNKDIYFLMLGNGPEYDSVKVKISELGLDDKIYAPGFVYDNRPFLKTTKLLIIPSRIEGIPIILMEGLSLGVPVIASKIGGIPDIIIDGYNGFVCDPNNPDEFANKIIKIYSDKNLQNQLKTNARTYAEENLDITKMNNEYINVFLSLLKENEL</sequence>
<comment type="caution">
    <text evidence="1">The sequence shown here is derived from an EMBL/GenBank/DDBJ whole genome shotgun (WGS) entry which is preliminary data.</text>
</comment>
<protein>
    <submittedName>
        <fullName evidence="1">Glycosyltransferase</fullName>
    </submittedName>
</protein>
<proteinExistence type="predicted"/>
<accession>A0ACC5PZG1</accession>
<name>A0ACC5PZG1_DOLFA</name>
<dbReference type="Proteomes" id="UP000597867">
    <property type="component" value="Unassembled WGS sequence"/>
</dbReference>
<dbReference type="EMBL" id="JADEWF010000012">
    <property type="protein sequence ID" value="MBE9218229.1"/>
    <property type="molecule type" value="Genomic_DNA"/>
</dbReference>
<organism evidence="1 2">
    <name type="scientific">Dolichospermum flos-aquae LEGE 04289</name>
    <dbReference type="NCBI Taxonomy" id="1828708"/>
    <lineage>
        <taxon>Bacteria</taxon>
        <taxon>Bacillati</taxon>
        <taxon>Cyanobacteriota</taxon>
        <taxon>Cyanophyceae</taxon>
        <taxon>Nostocales</taxon>
        <taxon>Aphanizomenonaceae</taxon>
        <taxon>Dolichospermum</taxon>
    </lineage>
</organism>
<evidence type="ECO:0000313" key="2">
    <source>
        <dbReference type="Proteomes" id="UP000597867"/>
    </source>
</evidence>
<evidence type="ECO:0000313" key="1">
    <source>
        <dbReference type="EMBL" id="MBE9218229.1"/>
    </source>
</evidence>